<sequence>MHVVNRCRSFVRSLVRFGRGDTPAALSASQESLDEALALLDHSAILLHSYVRVLALLDSGRWREALKIIDQALAYGAPSPIEAGLYKALLHGGAFLNGLAHAAHVLLAVDRTTGLVGQVLDVLTVGLPTLVPCGRERLAHRVPLHVVELHEQLGPTVLDVKRLHDGLPSRGLSIPFDRASRKRSIECFGPNRFRVWVSGRESSACRRRRRRRPSRPANDRYRGKQTGVP</sequence>
<feature type="region of interest" description="Disordered" evidence="1">
    <location>
        <begin position="207"/>
        <end position="229"/>
    </location>
</feature>
<dbReference type="Proteomes" id="UP000094426">
    <property type="component" value="Unassembled WGS sequence"/>
</dbReference>
<evidence type="ECO:0000313" key="2">
    <source>
        <dbReference type="EMBL" id="ODA89419.1"/>
    </source>
</evidence>
<evidence type="ECO:0000313" key="3">
    <source>
        <dbReference type="Proteomes" id="UP000094426"/>
    </source>
</evidence>
<accession>A0A1E2SI45</accession>
<organism evidence="2 3">
    <name type="scientific">Leifsonia xyli subsp. xyli</name>
    <dbReference type="NCBI Taxonomy" id="59736"/>
    <lineage>
        <taxon>Bacteria</taxon>
        <taxon>Bacillati</taxon>
        <taxon>Actinomycetota</taxon>
        <taxon>Actinomycetes</taxon>
        <taxon>Micrococcales</taxon>
        <taxon>Microbacteriaceae</taxon>
        <taxon>Leifsonia</taxon>
    </lineage>
</organism>
<dbReference type="EMBL" id="LNZG01000047">
    <property type="protein sequence ID" value="ODA89419.1"/>
    <property type="molecule type" value="Genomic_DNA"/>
</dbReference>
<reference evidence="3" key="1">
    <citation type="submission" date="2015-11" db="EMBL/GenBank/DDBJ databases">
        <authorList>
            <person name="Wang J."/>
            <person name="Wang L."/>
            <person name="Wang F."/>
            <person name="Cao G."/>
        </authorList>
    </citation>
    <scope>NUCLEOTIDE SEQUENCE [LARGE SCALE GENOMIC DNA]</scope>
    <source>
        <strain evidence="3">gdw1</strain>
    </source>
</reference>
<dbReference type="AlphaFoldDB" id="A0A1E2SI45"/>
<gene>
    <name evidence="2" type="ORF">ATY41_05785</name>
</gene>
<proteinExistence type="predicted"/>
<comment type="caution">
    <text evidence="2">The sequence shown here is derived from an EMBL/GenBank/DDBJ whole genome shotgun (WGS) entry which is preliminary data.</text>
</comment>
<name>A0A1E2SI45_LEIXY</name>
<evidence type="ECO:0000256" key="1">
    <source>
        <dbReference type="SAM" id="MobiDB-lite"/>
    </source>
</evidence>
<protein>
    <submittedName>
        <fullName evidence="2">Uncharacterized protein</fullName>
    </submittedName>
</protein>